<evidence type="ECO:0000256" key="2">
    <source>
        <dbReference type="ARBA" id="ARBA00022801"/>
    </source>
</evidence>
<protein>
    <submittedName>
        <fullName evidence="3">Extracellular guanyl-specific ribonuclease</fullName>
    </submittedName>
</protein>
<sequence length="151" mass="17011">MGALPRGTSRSRSRTTWRCLVAGTSVPLGRRDRRLTRLAYTWNPGRRRANPAINPHMYPYRNEKVSYSDEIEGPFVEVPLKTSTKAKVSKPGPDRVIINGKYHPAGQTTYCGAEDDFFFFFFGCKGTSRAALDWQWPICEAQMGCRQGSSS</sequence>
<reference evidence="3 4" key="1">
    <citation type="submission" date="2016-11" db="EMBL/GenBank/DDBJ databases">
        <title>Draft Genome Assembly of Colletotrichum chlorophyti a pathogen of herbaceous plants.</title>
        <authorList>
            <person name="Gan P."/>
            <person name="Narusaka M."/>
            <person name="Tsushima A."/>
            <person name="Narusaka Y."/>
            <person name="Takano Y."/>
            <person name="Shirasu K."/>
        </authorList>
    </citation>
    <scope>NUCLEOTIDE SEQUENCE [LARGE SCALE GENOMIC DNA]</scope>
    <source>
        <strain evidence="3 4">NTL11</strain>
    </source>
</reference>
<dbReference type="InterPro" id="IPR000026">
    <property type="entry name" value="N1-like"/>
</dbReference>
<comment type="caution">
    <text evidence="3">The sequence shown here is derived from an EMBL/GenBank/DDBJ whole genome shotgun (WGS) entry which is preliminary data.</text>
</comment>
<dbReference type="InterPro" id="IPR016191">
    <property type="entry name" value="Ribonuclease/ribotoxin"/>
</dbReference>
<evidence type="ECO:0000256" key="1">
    <source>
        <dbReference type="ARBA" id="ARBA00022722"/>
    </source>
</evidence>
<keyword evidence="4" id="KW-1185">Reference proteome</keyword>
<dbReference type="EMBL" id="MPGH01000056">
    <property type="protein sequence ID" value="OLN93036.1"/>
    <property type="molecule type" value="Genomic_DNA"/>
</dbReference>
<organism evidence="3 4">
    <name type="scientific">Colletotrichum chlorophyti</name>
    <dbReference type="NCBI Taxonomy" id="708187"/>
    <lineage>
        <taxon>Eukaryota</taxon>
        <taxon>Fungi</taxon>
        <taxon>Dikarya</taxon>
        <taxon>Ascomycota</taxon>
        <taxon>Pezizomycotina</taxon>
        <taxon>Sordariomycetes</taxon>
        <taxon>Hypocreomycetidae</taxon>
        <taxon>Glomerellales</taxon>
        <taxon>Glomerellaceae</taxon>
        <taxon>Colletotrichum</taxon>
    </lineage>
</organism>
<dbReference type="GO" id="GO:0016787">
    <property type="term" value="F:hydrolase activity"/>
    <property type="evidence" value="ECO:0007669"/>
    <property type="project" value="UniProtKB-KW"/>
</dbReference>
<evidence type="ECO:0000313" key="3">
    <source>
        <dbReference type="EMBL" id="OLN93036.1"/>
    </source>
</evidence>
<dbReference type="AlphaFoldDB" id="A0A1Q8RZC7"/>
<dbReference type="Pfam" id="PF00545">
    <property type="entry name" value="Ribonuclease"/>
    <property type="match status" value="1"/>
</dbReference>
<dbReference type="GO" id="GO:0003723">
    <property type="term" value="F:RNA binding"/>
    <property type="evidence" value="ECO:0007669"/>
    <property type="project" value="InterPro"/>
</dbReference>
<evidence type="ECO:0000313" key="4">
    <source>
        <dbReference type="Proteomes" id="UP000186583"/>
    </source>
</evidence>
<name>A0A1Q8RZC7_9PEZI</name>
<keyword evidence="1" id="KW-0540">Nuclease</keyword>
<dbReference type="GO" id="GO:0004521">
    <property type="term" value="F:RNA endonuclease activity"/>
    <property type="evidence" value="ECO:0007669"/>
    <property type="project" value="InterPro"/>
</dbReference>
<keyword evidence="2" id="KW-0378">Hydrolase</keyword>
<proteinExistence type="predicted"/>
<dbReference type="SUPFAM" id="SSF53933">
    <property type="entry name" value="Microbial ribonucleases"/>
    <property type="match status" value="1"/>
</dbReference>
<accession>A0A1Q8RZC7</accession>
<gene>
    <name evidence="3" type="ORF">CCHL11_07496</name>
</gene>
<dbReference type="Proteomes" id="UP000186583">
    <property type="component" value="Unassembled WGS sequence"/>
</dbReference>